<evidence type="ECO:0000313" key="5">
    <source>
        <dbReference type="EMBL" id="ARN76902.1"/>
    </source>
</evidence>
<dbReference type="Proteomes" id="UP000193431">
    <property type="component" value="Chromosome"/>
</dbReference>
<keyword evidence="2" id="KW-0560">Oxidoreductase</keyword>
<dbReference type="InterPro" id="IPR022893">
    <property type="entry name" value="Shikimate_DH_fam"/>
</dbReference>
<dbReference type="Gene3D" id="3.40.50.10860">
    <property type="entry name" value="Leucine Dehydrogenase, chain A, domain 1"/>
    <property type="match status" value="1"/>
</dbReference>
<proteinExistence type="predicted"/>
<dbReference type="Pfam" id="PF08501">
    <property type="entry name" value="Shikimate_dh_N"/>
    <property type="match status" value="1"/>
</dbReference>
<dbReference type="GO" id="GO:0050661">
    <property type="term" value="F:NADP binding"/>
    <property type="evidence" value="ECO:0007669"/>
    <property type="project" value="TreeGrafter"/>
</dbReference>
<dbReference type="InterPro" id="IPR036291">
    <property type="entry name" value="NAD(P)-bd_dom_sf"/>
</dbReference>
<evidence type="ECO:0000256" key="2">
    <source>
        <dbReference type="ARBA" id="ARBA00023002"/>
    </source>
</evidence>
<dbReference type="OrthoDB" id="9792692at2"/>
<accession>A0A1W6MH44</accession>
<sequence>MATNPYPRSIFGLIGKRLNYSFSRAYFSEKFERAGLDDHEYRNFEIEDVDGLLRFRESVKYDPQSRTTNDKNEIIRGLNVTIPYKEAVMEILDEVSEEAQTIGAVNTIVIEDNLWTGHNTDAYGFAKSLTPFLPLAKNALILGTGGASKAVGYVLESMQVPYLLVSRKPQGDFQISYDQVREVLGDVELIVNTTPLGTHPDTNQAPALPYELLNKSHILYDLVYNPANTLFMKKGARNGARVINGLEMLRWQAERAWELWNK</sequence>
<dbReference type="GO" id="GO:0009423">
    <property type="term" value="P:chorismate biosynthetic process"/>
    <property type="evidence" value="ECO:0007669"/>
    <property type="project" value="TreeGrafter"/>
</dbReference>
<dbReference type="RefSeq" id="WP_085765702.1">
    <property type="nucleotide sequence ID" value="NZ_CP019344.1"/>
</dbReference>
<reference evidence="5 6" key="1">
    <citation type="submission" date="2016-11" db="EMBL/GenBank/DDBJ databases">
        <title>Trade-off between light-utilization and light-protection in marine flavobacteria.</title>
        <authorList>
            <person name="Kumagai Y."/>
        </authorList>
    </citation>
    <scope>NUCLEOTIDE SEQUENCE [LARGE SCALE GENOMIC DNA]</scope>
    <source>
        <strain evidence="5 6">JCM 13191</strain>
    </source>
</reference>
<feature type="domain" description="Shikimate dehydrogenase substrate binding N-terminal" evidence="4">
    <location>
        <begin position="13"/>
        <end position="108"/>
    </location>
</feature>
<evidence type="ECO:0000256" key="3">
    <source>
        <dbReference type="ARBA" id="ARBA00023141"/>
    </source>
</evidence>
<dbReference type="GO" id="GO:0019632">
    <property type="term" value="P:shikimate metabolic process"/>
    <property type="evidence" value="ECO:0007669"/>
    <property type="project" value="TreeGrafter"/>
</dbReference>
<gene>
    <name evidence="5" type="primary">aroE</name>
    <name evidence="5" type="ORF">BST97_02180</name>
</gene>
<dbReference type="AlphaFoldDB" id="A0A1W6MH44"/>
<protein>
    <submittedName>
        <fullName evidence="5">Shikimate dehydrogenase</fullName>
    </submittedName>
</protein>
<dbReference type="GO" id="GO:0004764">
    <property type="term" value="F:shikimate 3-dehydrogenase (NADP+) activity"/>
    <property type="evidence" value="ECO:0007669"/>
    <property type="project" value="InterPro"/>
</dbReference>
<dbReference type="PANTHER" id="PTHR21089:SF1">
    <property type="entry name" value="BIFUNCTIONAL 3-DEHYDROQUINATE DEHYDRATASE_SHIKIMATE DEHYDROGENASE, CHLOROPLASTIC"/>
    <property type="match status" value="1"/>
</dbReference>
<dbReference type="PANTHER" id="PTHR21089">
    <property type="entry name" value="SHIKIMATE DEHYDROGENASE"/>
    <property type="match status" value="1"/>
</dbReference>
<dbReference type="GO" id="GO:0009073">
    <property type="term" value="P:aromatic amino acid family biosynthetic process"/>
    <property type="evidence" value="ECO:0007669"/>
    <property type="project" value="UniProtKB-KW"/>
</dbReference>
<evidence type="ECO:0000259" key="4">
    <source>
        <dbReference type="Pfam" id="PF08501"/>
    </source>
</evidence>
<dbReference type="EMBL" id="CP019344">
    <property type="protein sequence ID" value="ARN76902.1"/>
    <property type="molecule type" value="Genomic_DNA"/>
</dbReference>
<comment type="pathway">
    <text evidence="1">Metabolic intermediate biosynthesis; chorismate biosynthesis; chorismate from D-erythrose 4-phosphate and phosphoenolpyruvate: step 4/7.</text>
</comment>
<dbReference type="SUPFAM" id="SSF53223">
    <property type="entry name" value="Aminoacid dehydrogenase-like, N-terminal domain"/>
    <property type="match status" value="1"/>
</dbReference>
<organism evidence="5 6">
    <name type="scientific">Nonlabens spongiae</name>
    <dbReference type="NCBI Taxonomy" id="331648"/>
    <lineage>
        <taxon>Bacteria</taxon>
        <taxon>Pseudomonadati</taxon>
        <taxon>Bacteroidota</taxon>
        <taxon>Flavobacteriia</taxon>
        <taxon>Flavobacteriales</taxon>
        <taxon>Flavobacteriaceae</taxon>
        <taxon>Nonlabens</taxon>
    </lineage>
</organism>
<dbReference type="Gene3D" id="3.40.50.720">
    <property type="entry name" value="NAD(P)-binding Rossmann-like Domain"/>
    <property type="match status" value="1"/>
</dbReference>
<evidence type="ECO:0000256" key="1">
    <source>
        <dbReference type="ARBA" id="ARBA00004871"/>
    </source>
</evidence>
<dbReference type="STRING" id="331648.BST97_02180"/>
<keyword evidence="3" id="KW-0057">Aromatic amino acid biosynthesis</keyword>
<evidence type="ECO:0000313" key="6">
    <source>
        <dbReference type="Proteomes" id="UP000193431"/>
    </source>
</evidence>
<name>A0A1W6MH44_9FLAO</name>
<dbReference type="CDD" id="cd01065">
    <property type="entry name" value="NAD_bind_Shikimate_DH"/>
    <property type="match status" value="1"/>
</dbReference>
<keyword evidence="6" id="KW-1185">Reference proteome</keyword>
<dbReference type="GO" id="GO:0005829">
    <property type="term" value="C:cytosol"/>
    <property type="evidence" value="ECO:0007669"/>
    <property type="project" value="TreeGrafter"/>
</dbReference>
<dbReference type="SUPFAM" id="SSF51735">
    <property type="entry name" value="NAD(P)-binding Rossmann-fold domains"/>
    <property type="match status" value="1"/>
</dbReference>
<dbReference type="InterPro" id="IPR046346">
    <property type="entry name" value="Aminoacid_DH-like_N_sf"/>
</dbReference>
<keyword evidence="3" id="KW-0028">Amino-acid biosynthesis</keyword>
<dbReference type="InterPro" id="IPR013708">
    <property type="entry name" value="Shikimate_DH-bd_N"/>
</dbReference>